<accession>A0A6J5N3Q5</accession>
<reference evidence="1" key="1">
    <citation type="submission" date="2020-04" db="EMBL/GenBank/DDBJ databases">
        <authorList>
            <person name="Chiriac C."/>
            <person name="Salcher M."/>
            <person name="Ghai R."/>
            <person name="Kavagutti S V."/>
        </authorList>
    </citation>
    <scope>NUCLEOTIDE SEQUENCE</scope>
</reference>
<dbReference type="EMBL" id="LR796559">
    <property type="protein sequence ID" value="CAB4151916.1"/>
    <property type="molecule type" value="Genomic_DNA"/>
</dbReference>
<organism evidence="1">
    <name type="scientific">uncultured Caudovirales phage</name>
    <dbReference type="NCBI Taxonomy" id="2100421"/>
    <lineage>
        <taxon>Viruses</taxon>
        <taxon>Duplodnaviria</taxon>
        <taxon>Heunggongvirae</taxon>
        <taxon>Uroviricota</taxon>
        <taxon>Caudoviricetes</taxon>
        <taxon>Peduoviridae</taxon>
        <taxon>Maltschvirus</taxon>
        <taxon>Maltschvirus maltsch</taxon>
    </lineage>
</organism>
<sequence>MNTKSKAFHIYFSIIRDIIANDEKAKLITTKIVDEIIESHIYIYDTENIFETIKYWQEVKQEITKL</sequence>
<evidence type="ECO:0000313" key="1">
    <source>
        <dbReference type="EMBL" id="CAB4151916.1"/>
    </source>
</evidence>
<proteinExistence type="predicted"/>
<protein>
    <submittedName>
        <fullName evidence="1">Uncharacterized protein</fullName>
    </submittedName>
</protein>
<name>A0A6J5N3Q5_9CAUD</name>
<gene>
    <name evidence="1" type="ORF">UFOVP598_45</name>
</gene>